<dbReference type="InParanoid" id="A0A0G4H4K2"/>
<evidence type="ECO:0000313" key="4">
    <source>
        <dbReference type="Proteomes" id="UP000041254"/>
    </source>
</evidence>
<dbReference type="VEuPathDB" id="CryptoDB:Vbra_10580"/>
<dbReference type="EMBL" id="CDMY01000989">
    <property type="protein sequence ID" value="CEM38585.1"/>
    <property type="molecule type" value="Genomic_DNA"/>
</dbReference>
<evidence type="ECO:0000256" key="2">
    <source>
        <dbReference type="SAM" id="Phobius"/>
    </source>
</evidence>
<keyword evidence="4" id="KW-1185">Reference proteome</keyword>
<keyword evidence="2" id="KW-1133">Transmembrane helix</keyword>
<evidence type="ECO:0000256" key="1">
    <source>
        <dbReference type="SAM" id="MobiDB-lite"/>
    </source>
</evidence>
<protein>
    <submittedName>
        <fullName evidence="3">Uncharacterized protein</fullName>
    </submittedName>
</protein>
<feature type="transmembrane region" description="Helical" evidence="2">
    <location>
        <begin position="75"/>
        <end position="98"/>
    </location>
</feature>
<gene>
    <name evidence="3" type="ORF">Vbra_10580</name>
</gene>
<feature type="region of interest" description="Disordered" evidence="1">
    <location>
        <begin position="1"/>
        <end position="37"/>
    </location>
</feature>
<reference evidence="3 4" key="1">
    <citation type="submission" date="2014-11" db="EMBL/GenBank/DDBJ databases">
        <authorList>
            <person name="Zhu J."/>
            <person name="Qi W."/>
            <person name="Song R."/>
        </authorList>
    </citation>
    <scope>NUCLEOTIDE SEQUENCE [LARGE SCALE GENOMIC DNA]</scope>
</reference>
<organism evidence="3 4">
    <name type="scientific">Vitrella brassicaformis (strain CCMP3155)</name>
    <dbReference type="NCBI Taxonomy" id="1169540"/>
    <lineage>
        <taxon>Eukaryota</taxon>
        <taxon>Sar</taxon>
        <taxon>Alveolata</taxon>
        <taxon>Colpodellida</taxon>
        <taxon>Vitrellaceae</taxon>
        <taxon>Vitrella</taxon>
    </lineage>
</organism>
<dbReference type="AlphaFoldDB" id="A0A0G4H4K2"/>
<accession>A0A0G4H4K2</accession>
<dbReference type="Proteomes" id="UP000041254">
    <property type="component" value="Unassembled WGS sequence"/>
</dbReference>
<sequence>MAGDDELQDVKIQDNSPPNDKNEDEDNQEHSEPDTTASDTDALIEDIVLVRASVDKHFADSFPNYRIDGIFVPHWILFPVGAVLSVICFGHFVMMLYVKLVVRPSLLLRPTYVAVPAPFESYLPWHFTVTGRVRTVHFSSVTSVRLMERRSRRRCTETKYRYIELTFRRIELVPPPWWDSAAQGRVEIHAMLLPRGDKDLDEAWRFVEAKTRPYLQQRAATQAISQAIGRPA</sequence>
<proteinExistence type="predicted"/>
<keyword evidence="2" id="KW-0472">Membrane</keyword>
<name>A0A0G4H4K2_VITBC</name>
<evidence type="ECO:0000313" key="3">
    <source>
        <dbReference type="EMBL" id="CEM38585.1"/>
    </source>
</evidence>
<dbReference type="PhylomeDB" id="A0A0G4H4K2"/>
<keyword evidence="2" id="KW-0812">Transmembrane</keyword>